<keyword evidence="9" id="KW-0597">Phosphoprotein</keyword>
<evidence type="ECO:0000256" key="22">
    <source>
        <dbReference type="ARBA" id="ARBA00050661"/>
    </source>
</evidence>
<dbReference type="GO" id="GO:0016324">
    <property type="term" value="C:apical plasma membrane"/>
    <property type="evidence" value="ECO:0007669"/>
    <property type="project" value="UniProtKB-SubCell"/>
</dbReference>
<keyword evidence="10 32" id="KW-0812">Transmembrane</keyword>
<feature type="transmembrane region" description="Helical" evidence="32">
    <location>
        <begin position="1427"/>
        <end position="1448"/>
    </location>
</feature>
<dbReference type="InterPro" id="IPR003593">
    <property type="entry name" value="AAA+_ATPase"/>
</dbReference>
<name>A0A8S3RPR9_MYTED</name>
<feature type="transmembrane region" description="Helical" evidence="32">
    <location>
        <begin position="2105"/>
        <end position="2131"/>
    </location>
</feature>
<evidence type="ECO:0000256" key="18">
    <source>
        <dbReference type="ARBA" id="ARBA00023136"/>
    </source>
</evidence>
<dbReference type="InterPro" id="IPR027417">
    <property type="entry name" value="P-loop_NTPase"/>
</dbReference>
<dbReference type="EC" id="7.6.2.2" evidence="6"/>
<dbReference type="EMBL" id="CAJPWZ010001228">
    <property type="protein sequence ID" value="CAG2210269.1"/>
    <property type="molecule type" value="Genomic_DNA"/>
</dbReference>
<evidence type="ECO:0000256" key="14">
    <source>
        <dbReference type="ARBA" id="ARBA00022840"/>
    </source>
</evidence>
<proteinExistence type="inferred from homology"/>
<keyword evidence="17" id="KW-0333">Golgi apparatus</keyword>
<feature type="region of interest" description="Disordered" evidence="31">
    <location>
        <begin position="746"/>
        <end position="838"/>
    </location>
</feature>
<organism evidence="36 37">
    <name type="scientific">Mytilus edulis</name>
    <name type="common">Blue mussel</name>
    <dbReference type="NCBI Taxonomy" id="6550"/>
    <lineage>
        <taxon>Eukaryota</taxon>
        <taxon>Metazoa</taxon>
        <taxon>Spiralia</taxon>
        <taxon>Lophotrochozoa</taxon>
        <taxon>Mollusca</taxon>
        <taxon>Bivalvia</taxon>
        <taxon>Autobranchia</taxon>
        <taxon>Pteriomorphia</taxon>
        <taxon>Mytilida</taxon>
        <taxon>Mytiloidea</taxon>
        <taxon>Mytilidae</taxon>
        <taxon>Mytilinae</taxon>
        <taxon>Mytilus</taxon>
    </lineage>
</organism>
<evidence type="ECO:0000256" key="26">
    <source>
        <dbReference type="ARBA" id="ARBA00052708"/>
    </source>
</evidence>
<feature type="region of interest" description="Disordered" evidence="31">
    <location>
        <begin position="259"/>
        <end position="306"/>
    </location>
</feature>
<dbReference type="CDD" id="cd18599">
    <property type="entry name" value="ABC_6TM_MRP5_8_9_D2"/>
    <property type="match status" value="1"/>
</dbReference>
<dbReference type="InterPro" id="IPR017871">
    <property type="entry name" value="ABC_transporter-like_CS"/>
</dbReference>
<evidence type="ECO:0000256" key="17">
    <source>
        <dbReference type="ARBA" id="ARBA00023034"/>
    </source>
</evidence>
<protein>
    <recommendedName>
        <fullName evidence="28">ATP-binding cassette sub-family C member 5</fullName>
        <ecNumber evidence="6">7.6.2.2</ecNumber>
    </recommendedName>
    <alternativeName>
        <fullName evidence="29">Multidrug resistance-associated protein 5</fullName>
    </alternativeName>
</protein>
<keyword evidence="13" id="KW-0967">Endosome</keyword>
<dbReference type="CDD" id="cd03250">
    <property type="entry name" value="ABCC_MRP_domain1"/>
    <property type="match status" value="1"/>
</dbReference>
<evidence type="ECO:0000256" key="21">
    <source>
        <dbReference type="ARBA" id="ARBA00034018"/>
    </source>
</evidence>
<evidence type="ECO:0000256" key="3">
    <source>
        <dbReference type="ARBA" id="ARBA00004554"/>
    </source>
</evidence>
<dbReference type="PROSITE" id="PS00211">
    <property type="entry name" value="ABC_TRANSPORTER_1"/>
    <property type="match status" value="1"/>
</dbReference>
<comment type="catalytic activity">
    <reaction evidence="22">
        <text>(2S)-2-[5-amino-1-(beta-D-ribosyl)imidazole-4-carboxamido]succinate(in) + ATP + H2O = (2S)-2-[5-amino-1-(beta-D-ribosyl)imidazole-4-carboxamido]succinate(out) + ADP + phosphate + H(+)</text>
        <dbReference type="Rhea" id="RHEA:66752"/>
        <dbReference type="ChEBI" id="CHEBI:15377"/>
        <dbReference type="ChEBI" id="CHEBI:15378"/>
        <dbReference type="ChEBI" id="CHEBI:30616"/>
        <dbReference type="ChEBI" id="CHEBI:43474"/>
        <dbReference type="ChEBI" id="CHEBI:167466"/>
        <dbReference type="ChEBI" id="CHEBI:456216"/>
    </reaction>
    <physiologicalReaction direction="left-to-right" evidence="22">
        <dbReference type="Rhea" id="RHEA:66753"/>
    </physiologicalReaction>
</comment>
<dbReference type="SUPFAM" id="SSF90123">
    <property type="entry name" value="ABC transporter transmembrane region"/>
    <property type="match status" value="2"/>
</dbReference>
<evidence type="ECO:0000256" key="24">
    <source>
        <dbReference type="ARBA" id="ARBA00051604"/>
    </source>
</evidence>
<feature type="compositionally biased region" description="Polar residues" evidence="31">
    <location>
        <begin position="68"/>
        <end position="78"/>
    </location>
</feature>
<feature type="compositionally biased region" description="Polar residues" evidence="31">
    <location>
        <begin position="526"/>
        <end position="561"/>
    </location>
</feature>
<dbReference type="GO" id="GO:0010008">
    <property type="term" value="C:endosome membrane"/>
    <property type="evidence" value="ECO:0007669"/>
    <property type="project" value="UniProtKB-SubCell"/>
</dbReference>
<feature type="domain" description="ABC transporter" evidence="34">
    <location>
        <begin position="1797"/>
        <end position="2017"/>
    </location>
</feature>
<feature type="compositionally biased region" description="Basic and acidic residues" evidence="31">
    <location>
        <begin position="25"/>
        <end position="42"/>
    </location>
</feature>
<evidence type="ECO:0000313" key="37">
    <source>
        <dbReference type="Proteomes" id="UP000683360"/>
    </source>
</evidence>
<feature type="compositionally biased region" description="Basic and acidic residues" evidence="31">
    <location>
        <begin position="285"/>
        <end position="295"/>
    </location>
</feature>
<evidence type="ECO:0000256" key="29">
    <source>
        <dbReference type="ARBA" id="ARBA00082793"/>
    </source>
</evidence>
<keyword evidence="11" id="KW-0677">Repeat</keyword>
<feature type="compositionally biased region" description="Basic and acidic residues" evidence="31">
    <location>
        <begin position="1788"/>
        <end position="1797"/>
    </location>
</feature>
<dbReference type="FunFam" id="1.20.1560.10:FF:000015">
    <property type="entry name" value="multidrug resistance-associated protein 5 isoform X1"/>
    <property type="match status" value="1"/>
</dbReference>
<feature type="region of interest" description="Disordered" evidence="31">
    <location>
        <begin position="893"/>
        <end position="915"/>
    </location>
</feature>
<evidence type="ECO:0000256" key="4">
    <source>
        <dbReference type="ARBA" id="ARBA00004608"/>
    </source>
</evidence>
<feature type="region of interest" description="Disordered" evidence="31">
    <location>
        <begin position="1780"/>
        <end position="1809"/>
    </location>
</feature>
<feature type="transmembrane region" description="Helical" evidence="32">
    <location>
        <begin position="1353"/>
        <end position="1372"/>
    </location>
</feature>
<dbReference type="PROSITE" id="PS50119">
    <property type="entry name" value="ZF_BBOX"/>
    <property type="match status" value="1"/>
</dbReference>
<dbReference type="Pfam" id="PF00005">
    <property type="entry name" value="ABC_tran"/>
    <property type="match status" value="1"/>
</dbReference>
<feature type="transmembrane region" description="Helical" evidence="32">
    <location>
        <begin position="2396"/>
        <end position="2416"/>
    </location>
</feature>
<gene>
    <name evidence="36" type="ORF">MEDL_24321</name>
</gene>
<feature type="domain" description="B box-type" evidence="33">
    <location>
        <begin position="132"/>
        <end position="178"/>
    </location>
</feature>
<feature type="transmembrane region" description="Helical" evidence="32">
    <location>
        <begin position="1535"/>
        <end position="1557"/>
    </location>
</feature>
<keyword evidence="19" id="KW-0325">Glycoprotein</keyword>
<feature type="region of interest" description="Disordered" evidence="31">
    <location>
        <begin position="332"/>
        <end position="368"/>
    </location>
</feature>
<comment type="catalytic activity">
    <reaction evidence="27">
        <text>3',5'-cyclic GMP(in) + ATP + H2O = 3',5'-cyclic GMP(out) + ADP + phosphate + H(+)</text>
        <dbReference type="Rhea" id="RHEA:66188"/>
        <dbReference type="ChEBI" id="CHEBI:15377"/>
        <dbReference type="ChEBI" id="CHEBI:15378"/>
        <dbReference type="ChEBI" id="CHEBI:30616"/>
        <dbReference type="ChEBI" id="CHEBI:43474"/>
        <dbReference type="ChEBI" id="CHEBI:57746"/>
        <dbReference type="ChEBI" id="CHEBI:456216"/>
    </reaction>
    <physiologicalReaction direction="left-to-right" evidence="27">
        <dbReference type="Rhea" id="RHEA:66189"/>
    </physiologicalReaction>
</comment>
<feature type="region of interest" description="Disordered" evidence="31">
    <location>
        <begin position="23"/>
        <end position="42"/>
    </location>
</feature>
<feature type="domain" description="ABC transmembrane type-1" evidence="35">
    <location>
        <begin position="2120"/>
        <end position="2424"/>
    </location>
</feature>
<keyword evidence="14" id="KW-0067">ATP-binding</keyword>
<feature type="compositionally biased region" description="Basic and acidic residues" evidence="31">
    <location>
        <begin position="88"/>
        <end position="109"/>
    </location>
</feature>
<keyword evidence="30" id="KW-0479">Metal-binding</keyword>
<keyword evidence="30" id="KW-0863">Zinc-finger</keyword>
<keyword evidence="18 32" id="KW-0472">Membrane</keyword>
<comment type="catalytic activity">
    <reaction evidence="25">
        <text>N-acetyl-L-aspartyl-L-glutamyl-L-glutamate(in) + ATP + H2O = N-acetyl-L-aspartyl-L-glutamyl-L-glutamate(out) + ADP + phosphate + H(+)</text>
        <dbReference type="Rhea" id="RHEA:66732"/>
        <dbReference type="ChEBI" id="CHEBI:15377"/>
        <dbReference type="ChEBI" id="CHEBI:15378"/>
        <dbReference type="ChEBI" id="CHEBI:30616"/>
        <dbReference type="ChEBI" id="CHEBI:43474"/>
        <dbReference type="ChEBI" id="CHEBI:76935"/>
        <dbReference type="ChEBI" id="CHEBI:456216"/>
    </reaction>
    <physiologicalReaction direction="left-to-right" evidence="25">
        <dbReference type="Rhea" id="RHEA:66733"/>
    </physiologicalReaction>
</comment>
<feature type="transmembrane region" description="Helical" evidence="32">
    <location>
        <begin position="1685"/>
        <end position="1709"/>
    </location>
</feature>
<dbReference type="InterPro" id="IPR000315">
    <property type="entry name" value="Znf_B-box"/>
</dbReference>
<dbReference type="InterPro" id="IPR050173">
    <property type="entry name" value="ABC_transporter_C-like"/>
</dbReference>
<comment type="subcellular location">
    <subcellularLocation>
        <location evidence="1">Apical cell membrane</location>
        <topology evidence="1">Multi-pass membrane protein</topology>
    </subcellularLocation>
    <subcellularLocation>
        <location evidence="3">Basolateral cell membrane</location>
        <topology evidence="3">Multi-pass membrane protein</topology>
    </subcellularLocation>
    <subcellularLocation>
        <location evidence="2">Cytoplasmic granule</location>
    </subcellularLocation>
    <subcellularLocation>
        <location evidence="4">Endosome membrane</location>
    </subcellularLocation>
    <subcellularLocation>
        <location evidence="20">Golgi apparatus lumen</location>
    </subcellularLocation>
</comment>
<keyword evidence="15" id="KW-1278">Translocase</keyword>
<dbReference type="Gene3D" id="1.20.1560.10">
    <property type="entry name" value="ABC transporter type 1, transmembrane domain"/>
    <property type="match status" value="2"/>
</dbReference>
<keyword evidence="30" id="KW-0862">Zinc</keyword>
<dbReference type="FunFam" id="1.20.1560.10:FF:000012">
    <property type="entry name" value="ATP binding cassette subfamily C member 5"/>
    <property type="match status" value="1"/>
</dbReference>
<dbReference type="PROSITE" id="PS50929">
    <property type="entry name" value="ABC_TM1F"/>
    <property type="match status" value="2"/>
</dbReference>
<dbReference type="InterPro" id="IPR003439">
    <property type="entry name" value="ABC_transporter-like_ATP-bd"/>
</dbReference>
<evidence type="ECO:0000256" key="25">
    <source>
        <dbReference type="ARBA" id="ARBA00052576"/>
    </source>
</evidence>
<dbReference type="GO" id="GO:0005796">
    <property type="term" value="C:Golgi lumen"/>
    <property type="evidence" value="ECO:0007669"/>
    <property type="project" value="UniProtKB-SubCell"/>
</dbReference>
<dbReference type="SUPFAM" id="SSF52540">
    <property type="entry name" value="P-loop containing nucleoside triphosphate hydrolases"/>
    <property type="match status" value="2"/>
</dbReference>
<dbReference type="GO" id="GO:0005524">
    <property type="term" value="F:ATP binding"/>
    <property type="evidence" value="ECO:0007669"/>
    <property type="project" value="UniProtKB-KW"/>
</dbReference>
<evidence type="ECO:0000256" key="10">
    <source>
        <dbReference type="ARBA" id="ARBA00022692"/>
    </source>
</evidence>
<feature type="transmembrane region" description="Helical" evidence="32">
    <location>
        <begin position="1468"/>
        <end position="1490"/>
    </location>
</feature>
<dbReference type="CDD" id="cd18592">
    <property type="entry name" value="ABC_6TM_MRP5_8_9_D1"/>
    <property type="match status" value="1"/>
</dbReference>
<feature type="region of interest" description="Disordered" evidence="31">
    <location>
        <begin position="176"/>
        <end position="202"/>
    </location>
</feature>
<keyword evidence="12" id="KW-0547">Nucleotide-binding</keyword>
<evidence type="ECO:0000256" key="2">
    <source>
        <dbReference type="ARBA" id="ARBA00004463"/>
    </source>
</evidence>
<feature type="region of interest" description="Disordered" evidence="31">
    <location>
        <begin position="517"/>
        <end position="583"/>
    </location>
</feature>
<dbReference type="PROSITE" id="PS50893">
    <property type="entry name" value="ABC_TRANSPORTER_2"/>
    <property type="match status" value="1"/>
</dbReference>
<dbReference type="FunFam" id="3.40.50.300:FF:000605">
    <property type="entry name" value="multidrug resistance-associated protein 5 isoform X1"/>
    <property type="match status" value="1"/>
</dbReference>
<feature type="region of interest" description="Disordered" evidence="31">
    <location>
        <begin position="221"/>
        <end position="242"/>
    </location>
</feature>
<feature type="region of interest" description="Disordered" evidence="31">
    <location>
        <begin position="53"/>
        <end position="120"/>
    </location>
</feature>
<dbReference type="Pfam" id="PF22586">
    <property type="entry name" value="ANCHR-like_BBOX"/>
    <property type="match status" value="1"/>
</dbReference>
<evidence type="ECO:0000256" key="9">
    <source>
        <dbReference type="ARBA" id="ARBA00022553"/>
    </source>
</evidence>
<evidence type="ECO:0000256" key="16">
    <source>
        <dbReference type="ARBA" id="ARBA00022989"/>
    </source>
</evidence>
<evidence type="ECO:0000256" key="32">
    <source>
        <dbReference type="SAM" id="Phobius"/>
    </source>
</evidence>
<comment type="catalytic activity">
    <reaction evidence="24">
        <text>3',5'-cyclic AMP(in) + ATP + H2O = 3',5'-cyclic AMP(out) + ADP + phosphate + H(+)</text>
        <dbReference type="Rhea" id="RHEA:66184"/>
        <dbReference type="ChEBI" id="CHEBI:15377"/>
        <dbReference type="ChEBI" id="CHEBI:15378"/>
        <dbReference type="ChEBI" id="CHEBI:30616"/>
        <dbReference type="ChEBI" id="CHEBI:43474"/>
        <dbReference type="ChEBI" id="CHEBI:58165"/>
        <dbReference type="ChEBI" id="CHEBI:456216"/>
    </reaction>
    <physiologicalReaction direction="left-to-right" evidence="24">
        <dbReference type="Rhea" id="RHEA:66185"/>
    </physiologicalReaction>
</comment>
<dbReference type="Proteomes" id="UP000683360">
    <property type="component" value="Unassembled WGS sequence"/>
</dbReference>
<keyword evidence="16 32" id="KW-1133">Transmembrane helix</keyword>
<dbReference type="PANTHER" id="PTHR24223:SF447">
    <property type="entry name" value="MULTIDRUG RESISTANCE-ASSOCIATED PROTEIN 5"/>
    <property type="match status" value="1"/>
</dbReference>
<dbReference type="GO" id="GO:0016887">
    <property type="term" value="F:ATP hydrolysis activity"/>
    <property type="evidence" value="ECO:0007669"/>
    <property type="project" value="InterPro"/>
</dbReference>
<evidence type="ECO:0000256" key="5">
    <source>
        <dbReference type="ARBA" id="ARBA00009726"/>
    </source>
</evidence>
<dbReference type="SMART" id="SM00382">
    <property type="entry name" value="AAA"/>
    <property type="match status" value="1"/>
</dbReference>
<evidence type="ECO:0000256" key="7">
    <source>
        <dbReference type="ARBA" id="ARBA00022448"/>
    </source>
</evidence>
<evidence type="ECO:0000259" key="35">
    <source>
        <dbReference type="PROSITE" id="PS50929"/>
    </source>
</evidence>
<evidence type="ECO:0000313" key="36">
    <source>
        <dbReference type="EMBL" id="CAG2210272.1"/>
    </source>
</evidence>
<evidence type="ECO:0000256" key="12">
    <source>
        <dbReference type="ARBA" id="ARBA00022741"/>
    </source>
</evidence>
<feature type="transmembrane region" description="Helical" evidence="32">
    <location>
        <begin position="1563"/>
        <end position="1584"/>
    </location>
</feature>
<dbReference type="OrthoDB" id="6500128at2759"/>
<dbReference type="InterPro" id="IPR036640">
    <property type="entry name" value="ABC1_TM_sf"/>
</dbReference>
<keyword evidence="37" id="KW-1185">Reference proteome</keyword>
<dbReference type="GO" id="GO:0016323">
    <property type="term" value="C:basolateral plasma membrane"/>
    <property type="evidence" value="ECO:0007669"/>
    <property type="project" value="UniProtKB-SubCell"/>
</dbReference>
<feature type="compositionally biased region" description="Polar residues" evidence="31">
    <location>
        <begin position="263"/>
        <end position="273"/>
    </location>
</feature>
<dbReference type="Gene3D" id="3.40.50.300">
    <property type="entry name" value="P-loop containing nucleotide triphosphate hydrolases"/>
    <property type="match status" value="3"/>
</dbReference>
<sequence>MSAFNINTAKKEDVSVRLKQHNVKRAKDETKKLETESRKMEEKLKELRMAMNREKEERENQGGGFWSRGQTGKLNSYATDVLNKPTKSSKDPSKRKVKVLKDSPLDIPERSSQPGTFGHLAKQSINTPREKIKGPKCGQCEEKRAMVSCVQCSEAYCAQCFAAFHLKGALKKHRSVPLSASGPRQCMSPRPTPPPSNREYQNGYQSAEGAVNLHTMNIHQRDRNSPEGASGSFDGPSLLDGTYDESENAVAFQQALQAWRTGEASSETTSKPKTITPRRHSPRKTPRDNVEHMDHSTGTNDKSPELDIKFTNSLSYAERLLLKKHRRTDLDELPTPRLDSNATTPRTYKTDSTTPRIQSFPERENSFDSDTSYERVEFRALYEAATSKQPLKLARHDEDNISIIEIQNDEVVHNRPASMRSDNIEETTACNVQEADDSDMWAIKSQRTTDFSLRSQNADDSKPPHFPKSARSKSGKNLKYNEHNDQNVEMEVPSRQKSSINNLQNLETVKSSASAPIIDRVPSASGKGTNSFETGNRVSSAKQRPPSSRPVSRAKTSQSRPGSRAKSRASSRLNGESHLTMEPSNALKQIASLPLDDNVPSYTSGLGDFLMAGVKPAEQERTMTPSKHKKSGQEKFKLSYTFYSMSPRSWKPDKSLSDAVPSETIQPIETPRLAEPEDPLALLEAKNSTEVHGLGSAKGRNMLSEYSAQYEEENETKKVVDGNISPASTTRSLSRVDTWLRDTTLPEMPLESSQSTQQNKSEDITPRPSSKQNKSPRPGSKTPRTQRPESKSSKTPRPESQRTSVPTSQTSKTPRQTSKTPRPLSRLRSSHAEDGRLSRAIVVDGDNLSKFDEVGAREKSNIEDVETLDKLEWELASQSGRVTADGQISRLSVLEDDQNSTGSLDSHRSFSRMSQQDQGYDINIRLRVNELSDDINTDNEHDVDEMDTSGIFFVGPRISNHSRSYCIVPTAVFTTNKNLIESISVESGISDHEAVIVDIKTKVKLTKKKPRKTFLYSKGNIPAIKTRLKDEFPEYIKKTNDQSIEICWETFKTLLTSLMDEHIPQKTCTSRWNIPVRKQRLYNRAKKTKKDKDWVKFKNIRRNIKNLLEVEHKNYLSNLLEIKDETNTESPKQGITKQFWRYVKSRKQESSGVSTLNVDGQIKEDNTSKAEALNNQFQSVFTEEDMASFPNMGPKYLMTPARMTRQFHQRRFVRLGSSSEQRKHSFFVRTITNWNELPPSLLDIDDYEAFKTNLIAHRYQTMSDKDDQDISAKLLAEKELDQHPGSPSTEDDLVDDDEEIDSLLDIECQLESTVDLSQYRKHQGLKKYRNSVKYLKPIRFEKSPKDEIPEGTAGLLSLLTYAWLTPIIWKLYKKGEGFLAHMRCSDIDRAEINGERLEKLWMEELAKKGPDKASFSRVIWRATRTRVIIGALTIMLSVTFSFAAPAFVMRQLLTDLSKGNMSLGYGMLLVAAISGMEFCRSMLFAIGWVLNYKTGVRMRGGALSLLYKKILKLRGLKDKTVGELVNICSNDGQRLFDACAIGPLLFGGPVVLIYGTIYTAFLIGPWALVGSATFLAFYPFMGFISRITTRLRRKCIAITDKRVQRMTELLNCIKLIKMYAWEKPFAKKISEIRKHEREIRKHERGYLERTAFVQSVSQSIAPMVPIVSGIFVITAHVMTGNDITATQAFTLVAIFNAMRFSLGVIPFAIKALSEVRVSLDRCKSVLLMEEIKEFPTKISNPNHMVVMKNASFVWDVDRANIEIIKDGRIDIEIKVNAPNGKDMSSKQSIDEKQKLQEDTDDNQSSSSPDQTLCDIDFTLEKGKIIGVCGSVGSGKSSLISSILGRMTLVEGRIGVSGSLAYVSQQAWIMNATVKENILFEELYDEKKYNDVIHACCLQEDLESFVSGSETEIGEKGINMSGGQKQRISLARALYANKDVYLLDDPLSAVDIHVGRHIFTEYLTKALKGKTVIFVTHQLQYLSQCDGIIVLSNGRITERGKHDELMAGNGEYSNLITTYYTQDDNKDVDDDIRERINSIPGSPQPVTTVRQRTFSDSSQKSGFQKPGFHQQASVMSATNDKEEMKKAGKLMVAEEMGKGKVTFRTYWDYIQAAGGVLISCLAVLMFILNIGIQTGSSWWLSYWLDQGGGNITIPFVGNLSNTTNITTVTVLSSNIRDNPDMNFYVTVYGLSVIAIVFLMLLRATIFMKVTLHASSNMHDNIFSKILACPMQFFDTTPVGRIVNRFSADMDEIDVRLPGNMEIFLQNILMIIFALVSISYVSSWFLIALVPLIFFFVMLNKLFAACIRQLKRLDSVTKSPMISHVQASVQGISTIHAYGKSNEFVDKFHNLIDTNTVPYFLFVSSNRWLAIRLDIISACVIFVTGLLVIVNYESMTPALAGMALAFSIQMTGLFQFSIRMAIETEARFTSVERLNHYSREVESEGDSIIKGQRPPDNWPSDGCISFKKYKMKYRDNLPLALKSVSFDVLPQEKVGIVGRSGSEHKDSDLWRAKEKCHIKDTILILDEATAAIDTETDSFVQTTIKEAFSDCTMLIIAHRLNTVLSCNRILVMEDGRVVEYDSPSSLTANPKSKFKMMLDAVESQQGML</sequence>
<comment type="catalytic activity">
    <reaction evidence="26">
        <text>N-acetyl-L-aspartate(in) + ATP + H2O = N-acetyl-L-aspartate(out) + ADP + phosphate + H(+)</text>
        <dbReference type="Rhea" id="RHEA:66744"/>
        <dbReference type="ChEBI" id="CHEBI:15377"/>
        <dbReference type="ChEBI" id="CHEBI:15378"/>
        <dbReference type="ChEBI" id="CHEBI:16953"/>
        <dbReference type="ChEBI" id="CHEBI:30616"/>
        <dbReference type="ChEBI" id="CHEBI:43474"/>
        <dbReference type="ChEBI" id="CHEBI:456216"/>
    </reaction>
    <physiologicalReaction direction="left-to-right" evidence="26">
        <dbReference type="Rhea" id="RHEA:66745"/>
    </physiologicalReaction>
</comment>
<dbReference type="Pfam" id="PF00664">
    <property type="entry name" value="ABC_membrane"/>
    <property type="match status" value="2"/>
</dbReference>
<feature type="domain" description="ABC transmembrane type-1" evidence="35">
    <location>
        <begin position="1429"/>
        <end position="1714"/>
    </location>
</feature>
<accession>A0A8S3RPR9</accession>
<evidence type="ECO:0000256" key="31">
    <source>
        <dbReference type="SAM" id="MobiDB-lite"/>
    </source>
</evidence>
<keyword evidence="8" id="KW-1003">Cell membrane</keyword>
<feature type="transmembrane region" description="Helical" evidence="32">
    <location>
        <begin position="1659"/>
        <end position="1679"/>
    </location>
</feature>
<evidence type="ECO:0000256" key="11">
    <source>
        <dbReference type="ARBA" id="ARBA00022737"/>
    </source>
</evidence>
<evidence type="ECO:0000256" key="13">
    <source>
        <dbReference type="ARBA" id="ARBA00022753"/>
    </source>
</evidence>
<dbReference type="CDD" id="cd19818">
    <property type="entry name" value="Bbox1_ZBBX"/>
    <property type="match status" value="1"/>
</dbReference>
<evidence type="ECO:0000256" key="20">
    <source>
        <dbReference type="ARBA" id="ARBA00023769"/>
    </source>
</evidence>
<feature type="region of interest" description="Disordered" evidence="31">
    <location>
        <begin position="451"/>
        <end position="480"/>
    </location>
</feature>
<dbReference type="GO" id="GO:0008559">
    <property type="term" value="F:ABC-type xenobiotic transporter activity"/>
    <property type="evidence" value="ECO:0007669"/>
    <property type="project" value="UniProtKB-EC"/>
</dbReference>
<keyword evidence="7" id="KW-0813">Transport</keyword>
<dbReference type="Gene3D" id="4.10.830.40">
    <property type="match status" value="1"/>
</dbReference>
<feature type="compositionally biased region" description="Polar residues" evidence="31">
    <location>
        <begin position="801"/>
        <end position="820"/>
    </location>
</feature>
<comment type="caution">
    <text evidence="36">The sequence shown here is derived from an EMBL/GenBank/DDBJ whole genome shotgun (WGS) entry which is preliminary data.</text>
</comment>
<evidence type="ECO:0000256" key="19">
    <source>
        <dbReference type="ARBA" id="ARBA00023180"/>
    </source>
</evidence>
<evidence type="ECO:0000259" key="33">
    <source>
        <dbReference type="PROSITE" id="PS50119"/>
    </source>
</evidence>
<evidence type="ECO:0000256" key="8">
    <source>
        <dbReference type="ARBA" id="ARBA00022475"/>
    </source>
</evidence>
<evidence type="ECO:0000256" key="30">
    <source>
        <dbReference type="PROSITE-ProRule" id="PRU00024"/>
    </source>
</evidence>
<evidence type="ECO:0000256" key="28">
    <source>
        <dbReference type="ARBA" id="ARBA00069159"/>
    </source>
</evidence>
<dbReference type="PANTHER" id="PTHR24223">
    <property type="entry name" value="ATP-BINDING CASSETTE SUB-FAMILY C"/>
    <property type="match status" value="1"/>
</dbReference>
<dbReference type="SMART" id="SM00336">
    <property type="entry name" value="BBOX"/>
    <property type="match status" value="1"/>
</dbReference>
<evidence type="ECO:0000256" key="15">
    <source>
        <dbReference type="ARBA" id="ARBA00022967"/>
    </source>
</evidence>
<comment type="catalytic activity">
    <reaction evidence="21">
        <text>ATP + H2O + xenobioticSide 1 = ADP + phosphate + xenobioticSide 2.</text>
        <dbReference type="EC" id="7.6.2.2"/>
    </reaction>
</comment>
<reference evidence="36" key="1">
    <citation type="submission" date="2021-03" db="EMBL/GenBank/DDBJ databases">
        <authorList>
            <person name="Bekaert M."/>
        </authorList>
    </citation>
    <scope>NUCLEOTIDE SEQUENCE</scope>
</reference>
<evidence type="ECO:0000256" key="23">
    <source>
        <dbReference type="ARBA" id="ARBA00050745"/>
    </source>
</evidence>
<dbReference type="EMBL" id="CAJPWZ010001228">
    <property type="protein sequence ID" value="CAG2210272.1"/>
    <property type="molecule type" value="Genomic_DNA"/>
</dbReference>
<evidence type="ECO:0000256" key="27">
    <source>
        <dbReference type="ARBA" id="ARBA00052963"/>
    </source>
</evidence>
<comment type="catalytic activity">
    <reaction evidence="23">
        <text>N-acetyl-L-aspartyl-L-glutamate(in) + ATP + H2O = N-acetyl-L-aspartyl-L-glutamate(out) + ADP + phosphate + H(+)</text>
        <dbReference type="Rhea" id="RHEA:66728"/>
        <dbReference type="ChEBI" id="CHEBI:15377"/>
        <dbReference type="ChEBI" id="CHEBI:15378"/>
        <dbReference type="ChEBI" id="CHEBI:30616"/>
        <dbReference type="ChEBI" id="CHEBI:43474"/>
        <dbReference type="ChEBI" id="CHEBI:76931"/>
        <dbReference type="ChEBI" id="CHEBI:456216"/>
    </reaction>
    <physiologicalReaction direction="left-to-right" evidence="23">
        <dbReference type="Rhea" id="RHEA:66729"/>
    </physiologicalReaction>
</comment>
<feature type="compositionally biased region" description="Basic and acidic residues" evidence="31">
    <location>
        <begin position="786"/>
        <end position="800"/>
    </location>
</feature>
<evidence type="ECO:0000259" key="34">
    <source>
        <dbReference type="PROSITE" id="PS50893"/>
    </source>
</evidence>
<feature type="compositionally biased region" description="Polar residues" evidence="31">
    <location>
        <begin position="338"/>
        <end position="357"/>
    </location>
</feature>
<dbReference type="InterPro" id="IPR011527">
    <property type="entry name" value="ABC1_TM_dom"/>
</dbReference>
<feature type="transmembrane region" description="Helical" evidence="32">
    <location>
        <begin position="2180"/>
        <end position="2200"/>
    </location>
</feature>
<dbReference type="GO" id="GO:0008270">
    <property type="term" value="F:zinc ion binding"/>
    <property type="evidence" value="ECO:0007669"/>
    <property type="project" value="UniProtKB-KW"/>
</dbReference>
<evidence type="ECO:0000256" key="1">
    <source>
        <dbReference type="ARBA" id="ARBA00004424"/>
    </source>
</evidence>
<feature type="transmembrane region" description="Helical" evidence="32">
    <location>
        <begin position="2367"/>
        <end position="2390"/>
    </location>
</feature>
<feature type="transmembrane region" description="Helical" evidence="32">
    <location>
        <begin position="2285"/>
        <end position="2305"/>
    </location>
</feature>
<comment type="similarity">
    <text evidence="5">Belongs to the ABC transporter superfamily. ABCC family. Conjugate transporter (TC 3.A.1.208) subfamily.</text>
</comment>
<evidence type="ECO:0000256" key="6">
    <source>
        <dbReference type="ARBA" id="ARBA00012191"/>
    </source>
</evidence>